<dbReference type="Proteomes" id="UP000237682">
    <property type="component" value="Unassembled WGS sequence"/>
</dbReference>
<comment type="caution">
    <text evidence="1">The sequence shown here is derived from an EMBL/GenBank/DDBJ whole genome shotgun (WGS) entry which is preliminary data.</text>
</comment>
<evidence type="ECO:0008006" key="3">
    <source>
        <dbReference type="Google" id="ProtNLM"/>
    </source>
</evidence>
<keyword evidence="2" id="KW-1185">Reference proteome</keyword>
<accession>A0A2S9Q808</accession>
<organism evidence="1 2">
    <name type="scientific">Labrys okinawensis</name>
    <dbReference type="NCBI Taxonomy" id="346911"/>
    <lineage>
        <taxon>Bacteria</taxon>
        <taxon>Pseudomonadati</taxon>
        <taxon>Pseudomonadota</taxon>
        <taxon>Alphaproteobacteria</taxon>
        <taxon>Hyphomicrobiales</taxon>
        <taxon>Xanthobacteraceae</taxon>
        <taxon>Labrys</taxon>
    </lineage>
</organism>
<dbReference type="RefSeq" id="WP_105864041.1">
    <property type="nucleotide sequence ID" value="NZ_PUEJ01000008.1"/>
</dbReference>
<gene>
    <name evidence="1" type="ORF">C5L14_21065</name>
</gene>
<evidence type="ECO:0000313" key="1">
    <source>
        <dbReference type="EMBL" id="PRH85481.1"/>
    </source>
</evidence>
<reference evidence="1 2" key="1">
    <citation type="submission" date="2018-02" db="EMBL/GenBank/DDBJ databases">
        <title>Whole genome sequencing of endophytic bacterium.</title>
        <authorList>
            <person name="Eedara R."/>
            <person name="Podile A.R."/>
        </authorList>
    </citation>
    <scope>NUCLEOTIDE SEQUENCE [LARGE SCALE GENOMIC DNA]</scope>
    <source>
        <strain evidence="1 2">RP1T</strain>
    </source>
</reference>
<evidence type="ECO:0000313" key="2">
    <source>
        <dbReference type="Proteomes" id="UP000237682"/>
    </source>
</evidence>
<proteinExistence type="predicted"/>
<dbReference type="OrthoDB" id="7366994at2"/>
<protein>
    <recommendedName>
        <fullName evidence="3">Tail fiber protein</fullName>
    </recommendedName>
</protein>
<sequence length="789" mass="78650">MTIPSYDNRRTYAGDGSTTAFAFPPPFTANTDLVVQIQAADGATVTKTLGMDYMAAGAGSPAGGSVTMTAAPTTGTTLIIYRDVPLTQSVDLQDGGPLPAPTINRALDRITMWGQRLKEQVVALGALANQTAAGLMSPADKAKLDGIQAGAQVNTVTSVAGKTGAVTLVKGDVSLGNVDNISDLNKPISTATQAALNTKANTSALAAVAFSGAKADVGLGNVDNTADTNKPVSSAQAAADTATLNSAKAYTDSKANKASVGLGNVDNTSDLNKPISTATQAALDLKANTSSLGSAAFQPSTAFATAAQGAKADTAVQGLQAGLNIEIDNTDPLHPKVTAVGSAVGGDVTGPAGGVAANEVVLFDGATGKLIKGSGIQIANVAKINAVQTWTTKPTFSVGAQTISSDPAANPIGSNDVASTKYVFDLFNYFYSTGSIVGRDSPAFTGNPTAPTPQAGDNDTSITTTAFVKAVLGNFAGFVFANANIALTAADHGKAIQASAASPFNIALPAGGAWGAGLAGPAIHVFNHGTADVTIVRQGSDFIYCPPAGLGGANTSLILRPGEDVVLLNRGGTEWDVCGGSWLASNAIVIPPKVLAGLNAGFAVGDILYADTTTTLAKLAGVAGGNVLRSGGVGVAPSWGKVGLTTHVSGTLSVANGGTGATALATTANVQAGAAFIPTMDVVLSAMGWVALTDAATIAVDHAGGVNRAVTIGGNRTISSPTNAKPGWPLNIEITQDGTGSRTVSWGPNFSFGVGGAPALSTAAGAVDLVCFVCRGTNKFVYTGIVRGI</sequence>
<name>A0A2S9Q808_9HYPH</name>
<dbReference type="EMBL" id="PUEJ01000008">
    <property type="protein sequence ID" value="PRH85481.1"/>
    <property type="molecule type" value="Genomic_DNA"/>
</dbReference>
<dbReference type="AlphaFoldDB" id="A0A2S9Q808"/>